<dbReference type="Proteomes" id="UP001215712">
    <property type="component" value="Unassembled WGS sequence"/>
</dbReference>
<feature type="transmembrane region" description="Helical" evidence="6">
    <location>
        <begin position="235"/>
        <end position="257"/>
    </location>
</feature>
<reference evidence="8" key="1">
    <citation type="journal article" date="2023" name="IMA Fungus">
        <title>Comparative genomic study of the Penicillium genus elucidates a diverse pangenome and 15 lateral gene transfer events.</title>
        <authorList>
            <person name="Petersen C."/>
            <person name="Sorensen T."/>
            <person name="Nielsen M.R."/>
            <person name="Sondergaard T.E."/>
            <person name="Sorensen J.L."/>
            <person name="Fitzpatrick D.A."/>
            <person name="Frisvad J.C."/>
            <person name="Nielsen K.L."/>
        </authorList>
    </citation>
    <scope>NUCLEOTIDE SEQUENCE</scope>
    <source>
        <strain evidence="8">IBT 17514</strain>
    </source>
</reference>
<dbReference type="PANTHER" id="PTHR33048:SF42">
    <property type="entry name" value="INTEGRAL MEMBRANE PROTEIN"/>
    <property type="match status" value="1"/>
</dbReference>
<evidence type="ECO:0000313" key="8">
    <source>
        <dbReference type="EMBL" id="KAJ5740858.1"/>
    </source>
</evidence>
<feature type="transmembrane region" description="Helical" evidence="6">
    <location>
        <begin position="12"/>
        <end position="34"/>
    </location>
</feature>
<evidence type="ECO:0000313" key="9">
    <source>
        <dbReference type="Proteomes" id="UP001215712"/>
    </source>
</evidence>
<evidence type="ECO:0000256" key="1">
    <source>
        <dbReference type="ARBA" id="ARBA00004141"/>
    </source>
</evidence>
<proteinExistence type="inferred from homology"/>
<keyword evidence="3 6" id="KW-1133">Transmembrane helix</keyword>
<feature type="transmembrane region" description="Helical" evidence="6">
    <location>
        <begin position="160"/>
        <end position="185"/>
    </location>
</feature>
<comment type="similarity">
    <text evidence="5">Belongs to the SAT4 family.</text>
</comment>
<evidence type="ECO:0000256" key="3">
    <source>
        <dbReference type="ARBA" id="ARBA00022989"/>
    </source>
</evidence>
<evidence type="ECO:0000256" key="4">
    <source>
        <dbReference type="ARBA" id="ARBA00023136"/>
    </source>
</evidence>
<feature type="transmembrane region" description="Helical" evidence="6">
    <location>
        <begin position="197"/>
        <end position="215"/>
    </location>
</feature>
<evidence type="ECO:0000259" key="7">
    <source>
        <dbReference type="Pfam" id="PF20684"/>
    </source>
</evidence>
<dbReference type="InterPro" id="IPR049326">
    <property type="entry name" value="Rhodopsin_dom_fungi"/>
</dbReference>
<keyword evidence="4 6" id="KW-0472">Membrane</keyword>
<evidence type="ECO:0000256" key="5">
    <source>
        <dbReference type="ARBA" id="ARBA00038359"/>
    </source>
</evidence>
<reference evidence="8" key="2">
    <citation type="submission" date="2023-01" db="EMBL/GenBank/DDBJ databases">
        <authorList>
            <person name="Petersen C."/>
        </authorList>
    </citation>
    <scope>NUCLEOTIDE SEQUENCE</scope>
    <source>
        <strain evidence="8">IBT 17514</strain>
    </source>
</reference>
<protein>
    <recommendedName>
        <fullName evidence="7">Rhodopsin domain-containing protein</fullName>
    </recommendedName>
</protein>
<feature type="transmembrane region" description="Helical" evidence="6">
    <location>
        <begin position="46"/>
        <end position="64"/>
    </location>
</feature>
<organism evidence="8 9">
    <name type="scientific">Penicillium malachiteum</name>
    <dbReference type="NCBI Taxonomy" id="1324776"/>
    <lineage>
        <taxon>Eukaryota</taxon>
        <taxon>Fungi</taxon>
        <taxon>Dikarya</taxon>
        <taxon>Ascomycota</taxon>
        <taxon>Pezizomycotina</taxon>
        <taxon>Eurotiomycetes</taxon>
        <taxon>Eurotiomycetidae</taxon>
        <taxon>Eurotiales</taxon>
        <taxon>Aspergillaceae</taxon>
        <taxon>Penicillium</taxon>
    </lineage>
</organism>
<keyword evidence="2 6" id="KW-0812">Transmembrane</keyword>
<keyword evidence="9" id="KW-1185">Reference proteome</keyword>
<dbReference type="AlphaFoldDB" id="A0AAD6HWW6"/>
<feature type="transmembrane region" description="Helical" evidence="6">
    <location>
        <begin position="117"/>
        <end position="140"/>
    </location>
</feature>
<comment type="subcellular location">
    <subcellularLocation>
        <location evidence="1">Membrane</location>
        <topology evidence="1">Multi-pass membrane protein</topology>
    </subcellularLocation>
</comment>
<evidence type="ECO:0000256" key="2">
    <source>
        <dbReference type="ARBA" id="ARBA00022692"/>
    </source>
</evidence>
<dbReference type="Pfam" id="PF20684">
    <property type="entry name" value="Fung_rhodopsin"/>
    <property type="match status" value="1"/>
</dbReference>
<sequence>MSSEVVPHRDIIFIAVTNTLCVITTILLILRVYTYFYIVRKRGGNALLWAFVAWIIAFPCMMVYDYGTFALDDPSRNSYRFAAFSITILSVAFARLGILMYIFELQSQVYNGLIKRGLLAIVLLNFLTAITYIVLCLIFVACVEEEGLEQRITCPTNPLLVWIFVAAGAWSAITDLILSLYPGYLIWNLQLRRKHKVVISILMGLGIIATIFAVGKIIDYGTSHGGKRDPHLGNIFHVIEVWVLLIASSAAPLWPLVRQLDTLKDSKDSDDSEKEPMSGES</sequence>
<dbReference type="GO" id="GO:0016020">
    <property type="term" value="C:membrane"/>
    <property type="evidence" value="ECO:0007669"/>
    <property type="project" value="UniProtKB-SubCell"/>
</dbReference>
<comment type="caution">
    <text evidence="8">The sequence shown here is derived from an EMBL/GenBank/DDBJ whole genome shotgun (WGS) entry which is preliminary data.</text>
</comment>
<feature type="transmembrane region" description="Helical" evidence="6">
    <location>
        <begin position="84"/>
        <end position="105"/>
    </location>
</feature>
<dbReference type="InterPro" id="IPR052337">
    <property type="entry name" value="SAT4-like"/>
</dbReference>
<name>A0AAD6HWW6_9EURO</name>
<accession>A0AAD6HWW6</accession>
<feature type="domain" description="Rhodopsin" evidence="7">
    <location>
        <begin position="61"/>
        <end position="258"/>
    </location>
</feature>
<gene>
    <name evidence="8" type="ORF">N7493_000730</name>
</gene>
<evidence type="ECO:0000256" key="6">
    <source>
        <dbReference type="SAM" id="Phobius"/>
    </source>
</evidence>
<dbReference type="EMBL" id="JAQJAN010000001">
    <property type="protein sequence ID" value="KAJ5740858.1"/>
    <property type="molecule type" value="Genomic_DNA"/>
</dbReference>
<dbReference type="PANTHER" id="PTHR33048">
    <property type="entry name" value="PTH11-LIKE INTEGRAL MEMBRANE PROTEIN (AFU_ORTHOLOGUE AFUA_5G11245)"/>
    <property type="match status" value="1"/>
</dbReference>